<protein>
    <recommendedName>
        <fullName evidence="3">F-box domain-containing protein</fullName>
    </recommendedName>
</protein>
<accession>A0A1Y1I0Y9</accession>
<organism evidence="1 2">
    <name type="scientific">Klebsormidium nitens</name>
    <name type="common">Green alga</name>
    <name type="synonym">Ulothrix nitens</name>
    <dbReference type="NCBI Taxonomy" id="105231"/>
    <lineage>
        <taxon>Eukaryota</taxon>
        <taxon>Viridiplantae</taxon>
        <taxon>Streptophyta</taxon>
        <taxon>Klebsormidiophyceae</taxon>
        <taxon>Klebsormidiales</taxon>
        <taxon>Klebsormidiaceae</taxon>
        <taxon>Klebsormidium</taxon>
    </lineage>
</organism>
<proteinExistence type="predicted"/>
<name>A0A1Y1I0Y9_KLENI</name>
<evidence type="ECO:0000313" key="2">
    <source>
        <dbReference type="Proteomes" id="UP000054558"/>
    </source>
</evidence>
<evidence type="ECO:0000313" key="1">
    <source>
        <dbReference type="EMBL" id="GAQ83109.1"/>
    </source>
</evidence>
<dbReference type="Proteomes" id="UP000054558">
    <property type="component" value="Unassembled WGS sequence"/>
</dbReference>
<dbReference type="EMBL" id="DF237085">
    <property type="protein sequence ID" value="GAQ83109.1"/>
    <property type="molecule type" value="Genomic_DNA"/>
</dbReference>
<reference evidence="1 2" key="1">
    <citation type="journal article" date="2014" name="Nat. Commun.">
        <title>Klebsormidium flaccidum genome reveals primary factors for plant terrestrial adaptation.</title>
        <authorList>
            <person name="Hori K."/>
            <person name="Maruyama F."/>
            <person name="Fujisawa T."/>
            <person name="Togashi T."/>
            <person name="Yamamoto N."/>
            <person name="Seo M."/>
            <person name="Sato S."/>
            <person name="Yamada T."/>
            <person name="Mori H."/>
            <person name="Tajima N."/>
            <person name="Moriyama T."/>
            <person name="Ikeuchi M."/>
            <person name="Watanabe M."/>
            <person name="Wada H."/>
            <person name="Kobayashi K."/>
            <person name="Saito M."/>
            <person name="Masuda T."/>
            <person name="Sasaki-Sekimoto Y."/>
            <person name="Mashiguchi K."/>
            <person name="Awai K."/>
            <person name="Shimojima M."/>
            <person name="Masuda S."/>
            <person name="Iwai M."/>
            <person name="Nobusawa T."/>
            <person name="Narise T."/>
            <person name="Kondo S."/>
            <person name="Saito H."/>
            <person name="Sato R."/>
            <person name="Murakawa M."/>
            <person name="Ihara Y."/>
            <person name="Oshima-Yamada Y."/>
            <person name="Ohtaka K."/>
            <person name="Satoh M."/>
            <person name="Sonobe K."/>
            <person name="Ishii M."/>
            <person name="Ohtani R."/>
            <person name="Kanamori-Sato M."/>
            <person name="Honoki R."/>
            <person name="Miyazaki D."/>
            <person name="Mochizuki H."/>
            <person name="Umetsu J."/>
            <person name="Higashi K."/>
            <person name="Shibata D."/>
            <person name="Kamiya Y."/>
            <person name="Sato N."/>
            <person name="Nakamura Y."/>
            <person name="Tabata S."/>
            <person name="Ida S."/>
            <person name="Kurokawa K."/>
            <person name="Ohta H."/>
        </authorList>
    </citation>
    <scope>NUCLEOTIDE SEQUENCE [LARGE SCALE GENOMIC DNA]</scope>
    <source>
        <strain evidence="1 2">NIES-2285</strain>
    </source>
</reference>
<evidence type="ECO:0008006" key="3">
    <source>
        <dbReference type="Google" id="ProtNLM"/>
    </source>
</evidence>
<keyword evidence="2" id="KW-1185">Reference proteome</keyword>
<sequence length="474" mass="53996">METLDNPLFDHLLGFLTAKEACSLAVQSVALRQAVDKSTLWKTWCERLNPSITTSPAKELVQKHYGVRSDPNKNSAYKQLYRRSSGRRSTCDEASQVEEGGSDVPDLSGYVMLMDVYWKGFLTAKEACSLALQSVALRQAVDESTLWKTWCERLNPSITTSPAKELVQRLYGVRSGENKSSAYKQLYRRLSGRRGACDKASRNEEGASSSDDVSDLSGYVMLMDIYWEGEGRLFCSAEASELDRSFQGCQEDWEFNHSENRGCKAVVKLLHGPVGRTVCHELLRFLDRTSEISVIPPTNGELFKIHDDDLEELSLLSFSWKLFRKKDGKVLRLLECEAPTQWGFVHPVGGRWYRRLQASAVVDVPEELRDDRSFLQAMILGDTRSCQAVMRLRCYKDEDLRHQTTENATERATFNSCNDFAVEIGLMPWGLFRELVLRFYRLDPNKNLLEDDAYVELGRVLSLLQEEAIVDMWV</sequence>
<gene>
    <name evidence="1" type="ORF">KFL_001360060</name>
</gene>
<dbReference type="AlphaFoldDB" id="A0A1Y1I0Y9"/>